<dbReference type="InterPro" id="IPR017937">
    <property type="entry name" value="Thioredoxin_CS"/>
</dbReference>
<dbReference type="CDD" id="cd02966">
    <property type="entry name" value="TlpA_like_family"/>
    <property type="match status" value="1"/>
</dbReference>
<dbReference type="PANTHER" id="PTHR42852:SF17">
    <property type="entry name" value="THIOREDOXIN-LIKE PROTEIN HI_1115"/>
    <property type="match status" value="1"/>
</dbReference>
<evidence type="ECO:0000313" key="6">
    <source>
        <dbReference type="Proteomes" id="UP000678679"/>
    </source>
</evidence>
<dbReference type="AlphaFoldDB" id="A0AAX1N8S2"/>
<dbReference type="KEGG" id="fya:KMW28_09905"/>
<dbReference type="Gene3D" id="3.40.30.10">
    <property type="entry name" value="Glutaredoxin"/>
    <property type="match status" value="1"/>
</dbReference>
<dbReference type="PROSITE" id="PS51352">
    <property type="entry name" value="THIOREDOXIN_2"/>
    <property type="match status" value="1"/>
</dbReference>
<dbReference type="PANTHER" id="PTHR42852">
    <property type="entry name" value="THIOL:DISULFIDE INTERCHANGE PROTEIN DSBE"/>
    <property type="match status" value="1"/>
</dbReference>
<evidence type="ECO:0000256" key="2">
    <source>
        <dbReference type="ARBA" id="ARBA00022748"/>
    </source>
</evidence>
<dbReference type="GO" id="GO:0017004">
    <property type="term" value="P:cytochrome complex assembly"/>
    <property type="evidence" value="ECO:0007669"/>
    <property type="project" value="UniProtKB-KW"/>
</dbReference>
<comment type="subcellular location">
    <subcellularLocation>
        <location evidence="1">Cell envelope</location>
    </subcellularLocation>
</comment>
<evidence type="ECO:0000256" key="1">
    <source>
        <dbReference type="ARBA" id="ARBA00004196"/>
    </source>
</evidence>
<dbReference type="Proteomes" id="UP000678679">
    <property type="component" value="Chromosome 1"/>
</dbReference>
<name>A0AAX1N8S2_9BACT</name>
<keyword evidence="6" id="KW-1185">Reference proteome</keyword>
<evidence type="ECO:0000313" key="5">
    <source>
        <dbReference type="EMBL" id="QWG03867.1"/>
    </source>
</evidence>
<protein>
    <submittedName>
        <fullName evidence="5">Redoxin family protein</fullName>
    </submittedName>
</protein>
<reference evidence="5 6" key="1">
    <citation type="submission" date="2021-05" db="EMBL/GenBank/DDBJ databases">
        <title>Comparative genomic studies on the polysaccharide-degrading batcterial strains of the Flammeovirga genus.</title>
        <authorList>
            <person name="Zewei F."/>
            <person name="Zheng Z."/>
            <person name="Yu L."/>
            <person name="Ruyue G."/>
            <person name="Yanhong M."/>
            <person name="Yuanyuan C."/>
            <person name="Jingyan G."/>
            <person name="Wenjun H."/>
        </authorList>
    </citation>
    <scope>NUCLEOTIDE SEQUENCE [LARGE SCALE GENOMIC DNA]</scope>
    <source>
        <strain evidence="5 6">NBRC:100898</strain>
    </source>
</reference>
<dbReference type="SUPFAM" id="SSF52833">
    <property type="entry name" value="Thioredoxin-like"/>
    <property type="match status" value="1"/>
</dbReference>
<dbReference type="GO" id="GO:0016491">
    <property type="term" value="F:oxidoreductase activity"/>
    <property type="evidence" value="ECO:0007669"/>
    <property type="project" value="InterPro"/>
</dbReference>
<accession>A0AAX1N8S2</accession>
<dbReference type="EMBL" id="CP076132">
    <property type="protein sequence ID" value="QWG03867.1"/>
    <property type="molecule type" value="Genomic_DNA"/>
</dbReference>
<dbReference type="InterPro" id="IPR036249">
    <property type="entry name" value="Thioredoxin-like_sf"/>
</dbReference>
<dbReference type="InterPro" id="IPR050553">
    <property type="entry name" value="Thioredoxin_ResA/DsbE_sf"/>
</dbReference>
<dbReference type="PROSITE" id="PS00194">
    <property type="entry name" value="THIOREDOXIN_1"/>
    <property type="match status" value="1"/>
</dbReference>
<proteinExistence type="predicted"/>
<dbReference type="PROSITE" id="PS51257">
    <property type="entry name" value="PROKAR_LIPOPROTEIN"/>
    <property type="match status" value="1"/>
</dbReference>
<dbReference type="Pfam" id="PF08534">
    <property type="entry name" value="Redoxin"/>
    <property type="match status" value="1"/>
</dbReference>
<dbReference type="RefSeq" id="WP_169665300.1">
    <property type="nucleotide sequence ID" value="NZ_CP076132.1"/>
</dbReference>
<keyword evidence="3" id="KW-0676">Redox-active center</keyword>
<sequence>MKRITFLIILAFLSSCSTKPTTKDFLSEVLTNLEGIESVSYISKEEGWLPSDTVPSITFSQYTESYRNPSDSTIGSKFLKFDTKDKKHLKVGYDGEMQVSINDESKFVVQDKFDNKKMTFRVVIAPFYNYNESIIRYILNNNDSTSLIKEDLDDEIHIKLTINEDNFVEFFGKPEYLPPYSELDDPTSIYEIWIDKKTKLPTKVRREMSHDITVSKILDYDINKLDKDKFNMTNHYPNDYAVFELNQLKNFKDPQVLLGKKAPDWILENDKKQSVSLSELNSKVVLLQFTSVTCAPCKKSIPYLEKLSKDYPKNDFDLVAIECSSDNLRVIDNYIHKNNFNYKFLMSSKDIMKDYSVSMFPVFFILDENKTVKKVIRGFGGKITDQEIRNEIENMI</sequence>
<keyword evidence="2" id="KW-0201">Cytochrome c-type biogenesis</keyword>
<dbReference type="GO" id="GO:0030313">
    <property type="term" value="C:cell envelope"/>
    <property type="evidence" value="ECO:0007669"/>
    <property type="project" value="UniProtKB-SubCell"/>
</dbReference>
<dbReference type="InterPro" id="IPR013766">
    <property type="entry name" value="Thioredoxin_domain"/>
</dbReference>
<dbReference type="InterPro" id="IPR013740">
    <property type="entry name" value="Redoxin"/>
</dbReference>
<evidence type="ECO:0000256" key="3">
    <source>
        <dbReference type="ARBA" id="ARBA00023284"/>
    </source>
</evidence>
<feature type="domain" description="Thioredoxin" evidence="4">
    <location>
        <begin position="256"/>
        <end position="396"/>
    </location>
</feature>
<evidence type="ECO:0000259" key="4">
    <source>
        <dbReference type="PROSITE" id="PS51352"/>
    </source>
</evidence>
<organism evidence="5 6">
    <name type="scientific">Flammeovirga yaeyamensis</name>
    <dbReference type="NCBI Taxonomy" id="367791"/>
    <lineage>
        <taxon>Bacteria</taxon>
        <taxon>Pseudomonadati</taxon>
        <taxon>Bacteroidota</taxon>
        <taxon>Cytophagia</taxon>
        <taxon>Cytophagales</taxon>
        <taxon>Flammeovirgaceae</taxon>
        <taxon>Flammeovirga</taxon>
    </lineage>
</organism>
<gene>
    <name evidence="5" type="ORF">KMW28_09905</name>
</gene>